<feature type="domain" description="C2H2-type" evidence="11">
    <location>
        <begin position="115"/>
        <end position="142"/>
    </location>
</feature>
<keyword evidence="3" id="KW-0677">Repeat</keyword>
<keyword evidence="7" id="KW-0238">DNA-binding</keyword>
<dbReference type="InterPro" id="IPR013087">
    <property type="entry name" value="Znf_C2H2_type"/>
</dbReference>
<sequence>MAEDVKFDNIEIKEEICSDEEFEFEFSIDDTEYDEILKELRAKDSDLEEIGDEGLSCPMDGCNKSFSRRYNLTRHLRSHQVGAIETTGNICHICGKNIKGVYSLHLKIHDNIKPFRCDECGREFRQKIALRNHLLIHQNEKPHECPWCFKKFRQKYSLQHHTKRHTGVKEFICDLCGKEFSDKVTMHKHSLVHSTNKPHQCGTCFMSFRHKSSLSRHTKIHLKTTQCHLCHRSFRYESFLKKHLITAHQDEDAINQPQYNAFVKDYRQRFIPSTKTREDGSSQQQSEDCVVMYDDQNASQVIQIDASQYYGQPSRVIVNNVQNFT</sequence>
<keyword evidence="4 10" id="KW-0863">Zinc-finger</keyword>
<dbReference type="InterPro" id="IPR050589">
    <property type="entry name" value="Ikaros_C2H2-ZF"/>
</dbReference>
<keyword evidence="8" id="KW-0804">Transcription</keyword>
<dbReference type="Proteomes" id="UP001153620">
    <property type="component" value="Chromosome 1"/>
</dbReference>
<evidence type="ECO:0000256" key="9">
    <source>
        <dbReference type="ARBA" id="ARBA00023242"/>
    </source>
</evidence>
<keyword evidence="13" id="KW-1185">Reference proteome</keyword>
<feature type="domain" description="C2H2-type" evidence="11">
    <location>
        <begin position="55"/>
        <end position="79"/>
    </location>
</feature>
<evidence type="ECO:0000256" key="3">
    <source>
        <dbReference type="ARBA" id="ARBA00022737"/>
    </source>
</evidence>
<dbReference type="InterPro" id="IPR036236">
    <property type="entry name" value="Znf_C2H2_sf"/>
</dbReference>
<comment type="subcellular location">
    <subcellularLocation>
        <location evidence="1">Nucleus</location>
    </subcellularLocation>
</comment>
<evidence type="ECO:0000256" key="8">
    <source>
        <dbReference type="ARBA" id="ARBA00023163"/>
    </source>
</evidence>
<name>A0A9P0IT77_9DIPT</name>
<accession>A0A9P0IT77</accession>
<gene>
    <name evidence="12" type="ORF">CHIRRI_LOCUS3680</name>
</gene>
<dbReference type="GO" id="GO:0005634">
    <property type="term" value="C:nucleus"/>
    <property type="evidence" value="ECO:0007669"/>
    <property type="project" value="UniProtKB-SubCell"/>
</dbReference>
<evidence type="ECO:0000256" key="5">
    <source>
        <dbReference type="ARBA" id="ARBA00022833"/>
    </source>
</evidence>
<evidence type="ECO:0000313" key="12">
    <source>
        <dbReference type="EMBL" id="CAH1715000.1"/>
    </source>
</evidence>
<keyword evidence="2" id="KW-0479">Metal-binding</keyword>
<evidence type="ECO:0000259" key="11">
    <source>
        <dbReference type="PROSITE" id="PS50157"/>
    </source>
</evidence>
<feature type="domain" description="C2H2-type" evidence="11">
    <location>
        <begin position="143"/>
        <end position="170"/>
    </location>
</feature>
<keyword evidence="9" id="KW-0539">Nucleus</keyword>
<evidence type="ECO:0000256" key="7">
    <source>
        <dbReference type="ARBA" id="ARBA00023125"/>
    </source>
</evidence>
<dbReference type="PROSITE" id="PS50157">
    <property type="entry name" value="ZINC_FINGER_C2H2_2"/>
    <property type="match status" value="6"/>
</dbReference>
<proteinExistence type="predicted"/>
<feature type="domain" description="C2H2-type" evidence="11">
    <location>
        <begin position="199"/>
        <end position="226"/>
    </location>
</feature>
<dbReference type="GO" id="GO:0003700">
    <property type="term" value="F:DNA-binding transcription factor activity"/>
    <property type="evidence" value="ECO:0007669"/>
    <property type="project" value="TreeGrafter"/>
</dbReference>
<dbReference type="AlphaFoldDB" id="A0A9P0IT77"/>
<keyword evidence="6" id="KW-0805">Transcription regulation</keyword>
<protein>
    <recommendedName>
        <fullName evidence="11">C2H2-type domain-containing protein</fullName>
    </recommendedName>
</protein>
<dbReference type="PANTHER" id="PTHR24404">
    <property type="entry name" value="ZINC FINGER PROTEIN"/>
    <property type="match status" value="1"/>
</dbReference>
<dbReference type="GO" id="GO:0006357">
    <property type="term" value="P:regulation of transcription by RNA polymerase II"/>
    <property type="evidence" value="ECO:0007669"/>
    <property type="project" value="TreeGrafter"/>
</dbReference>
<evidence type="ECO:0000313" key="13">
    <source>
        <dbReference type="Proteomes" id="UP001153620"/>
    </source>
</evidence>
<feature type="domain" description="C2H2-type" evidence="11">
    <location>
        <begin position="225"/>
        <end position="253"/>
    </location>
</feature>
<dbReference type="SUPFAM" id="SSF57667">
    <property type="entry name" value="beta-beta-alpha zinc fingers"/>
    <property type="match status" value="4"/>
</dbReference>
<evidence type="ECO:0000256" key="2">
    <source>
        <dbReference type="ARBA" id="ARBA00022723"/>
    </source>
</evidence>
<evidence type="ECO:0000256" key="6">
    <source>
        <dbReference type="ARBA" id="ARBA00023015"/>
    </source>
</evidence>
<dbReference type="PANTHER" id="PTHR24404:SF114">
    <property type="entry name" value="KLUMPFUSS, ISOFORM B-RELATED"/>
    <property type="match status" value="1"/>
</dbReference>
<keyword evidence="5" id="KW-0862">Zinc</keyword>
<organism evidence="12 13">
    <name type="scientific">Chironomus riparius</name>
    <dbReference type="NCBI Taxonomy" id="315576"/>
    <lineage>
        <taxon>Eukaryota</taxon>
        <taxon>Metazoa</taxon>
        <taxon>Ecdysozoa</taxon>
        <taxon>Arthropoda</taxon>
        <taxon>Hexapoda</taxon>
        <taxon>Insecta</taxon>
        <taxon>Pterygota</taxon>
        <taxon>Neoptera</taxon>
        <taxon>Endopterygota</taxon>
        <taxon>Diptera</taxon>
        <taxon>Nematocera</taxon>
        <taxon>Chironomoidea</taxon>
        <taxon>Chironomidae</taxon>
        <taxon>Chironominae</taxon>
        <taxon>Chironomus</taxon>
    </lineage>
</organism>
<evidence type="ECO:0000256" key="1">
    <source>
        <dbReference type="ARBA" id="ARBA00004123"/>
    </source>
</evidence>
<dbReference type="FunFam" id="3.30.160.60:FF:000322">
    <property type="entry name" value="GDNF-inducible zinc finger protein 1"/>
    <property type="match status" value="1"/>
</dbReference>
<dbReference type="EMBL" id="OU895877">
    <property type="protein sequence ID" value="CAH1715000.1"/>
    <property type="molecule type" value="Genomic_DNA"/>
</dbReference>
<dbReference type="GO" id="GO:0008270">
    <property type="term" value="F:zinc ion binding"/>
    <property type="evidence" value="ECO:0007669"/>
    <property type="project" value="UniProtKB-KW"/>
</dbReference>
<dbReference type="FunFam" id="3.30.160.60:FF:000100">
    <property type="entry name" value="Zinc finger 45-like"/>
    <property type="match status" value="1"/>
</dbReference>
<dbReference type="FunFam" id="3.30.160.60:FF:000446">
    <property type="entry name" value="Zinc finger protein"/>
    <property type="match status" value="1"/>
</dbReference>
<evidence type="ECO:0000256" key="10">
    <source>
        <dbReference type="PROSITE-ProRule" id="PRU00042"/>
    </source>
</evidence>
<dbReference type="Pfam" id="PF00096">
    <property type="entry name" value="zf-C2H2"/>
    <property type="match status" value="6"/>
</dbReference>
<dbReference type="PROSITE" id="PS00028">
    <property type="entry name" value="ZINC_FINGER_C2H2_1"/>
    <property type="match status" value="6"/>
</dbReference>
<dbReference type="Gene3D" id="3.30.160.60">
    <property type="entry name" value="Classic Zinc Finger"/>
    <property type="match status" value="5"/>
</dbReference>
<dbReference type="GO" id="GO:0000978">
    <property type="term" value="F:RNA polymerase II cis-regulatory region sequence-specific DNA binding"/>
    <property type="evidence" value="ECO:0007669"/>
    <property type="project" value="TreeGrafter"/>
</dbReference>
<evidence type="ECO:0000256" key="4">
    <source>
        <dbReference type="ARBA" id="ARBA00022771"/>
    </source>
</evidence>
<reference evidence="12" key="2">
    <citation type="submission" date="2022-10" db="EMBL/GenBank/DDBJ databases">
        <authorList>
            <consortium name="ENA_rothamsted_submissions"/>
            <consortium name="culmorum"/>
            <person name="King R."/>
        </authorList>
    </citation>
    <scope>NUCLEOTIDE SEQUENCE</scope>
</reference>
<dbReference type="SMART" id="SM00355">
    <property type="entry name" value="ZnF_C2H2"/>
    <property type="match status" value="7"/>
</dbReference>
<feature type="domain" description="C2H2-type" evidence="11">
    <location>
        <begin position="171"/>
        <end position="198"/>
    </location>
</feature>
<reference evidence="12" key="1">
    <citation type="submission" date="2022-01" db="EMBL/GenBank/DDBJ databases">
        <authorList>
            <person name="King R."/>
        </authorList>
    </citation>
    <scope>NUCLEOTIDE SEQUENCE</scope>
</reference>